<protein>
    <submittedName>
        <fullName evidence="1">Uncharacterized protein</fullName>
    </submittedName>
</protein>
<evidence type="ECO:0000313" key="2">
    <source>
        <dbReference type="Proteomes" id="UP000317180"/>
    </source>
</evidence>
<reference evidence="1 2" key="1">
    <citation type="submission" date="2019-06" db="EMBL/GenBank/DDBJ databases">
        <title>Whole genome shotgun sequence of Brevibacillus agri NBRC 15538.</title>
        <authorList>
            <person name="Hosoyama A."/>
            <person name="Uohara A."/>
            <person name="Ohji S."/>
            <person name="Ichikawa N."/>
        </authorList>
    </citation>
    <scope>NUCLEOTIDE SEQUENCE [LARGE SCALE GENOMIC DNA]</scope>
    <source>
        <strain evidence="1 2">NBRC 15538</strain>
    </source>
</reference>
<dbReference type="RefSeq" id="WP_122952433.1">
    <property type="nucleotide sequence ID" value="NZ_BJOD01000052.1"/>
</dbReference>
<dbReference type="Proteomes" id="UP000317180">
    <property type="component" value="Unassembled WGS sequence"/>
</dbReference>
<proteinExistence type="predicted"/>
<comment type="caution">
    <text evidence="1">The sequence shown here is derived from an EMBL/GenBank/DDBJ whole genome shotgun (WGS) entry which is preliminary data.</text>
</comment>
<sequence length="88" mass="10251">MKDLAQTLALLSDQEITLIRKVETCEAYLTIIFAYTEQEGHNYHLVAIEEIMKAVCALQCAWLTDLYHIRLEKAFITNRLQHERGVEQ</sequence>
<dbReference type="GeneID" id="82813154"/>
<organism evidence="1 2">
    <name type="scientific">Brevibacillus agri</name>
    <dbReference type="NCBI Taxonomy" id="51101"/>
    <lineage>
        <taxon>Bacteria</taxon>
        <taxon>Bacillati</taxon>
        <taxon>Bacillota</taxon>
        <taxon>Bacilli</taxon>
        <taxon>Bacillales</taxon>
        <taxon>Paenibacillaceae</taxon>
        <taxon>Brevibacillus</taxon>
    </lineage>
</organism>
<keyword evidence="2" id="KW-1185">Reference proteome</keyword>
<dbReference type="EMBL" id="BJOD01000052">
    <property type="protein sequence ID" value="GED27882.1"/>
    <property type="molecule type" value="Genomic_DNA"/>
</dbReference>
<evidence type="ECO:0000313" key="1">
    <source>
        <dbReference type="EMBL" id="GED27882.1"/>
    </source>
</evidence>
<name>A0ABQ0SVD7_9BACL</name>
<accession>A0ABQ0SVD7</accession>
<gene>
    <name evidence="1" type="ORF">BAG01nite_39840</name>
</gene>